<feature type="transmembrane region" description="Helical" evidence="1">
    <location>
        <begin position="44"/>
        <end position="68"/>
    </location>
</feature>
<keyword evidence="1" id="KW-0472">Membrane</keyword>
<dbReference type="STRING" id="1260918.AWC06_21595"/>
<keyword evidence="1" id="KW-1133">Transmembrane helix</keyword>
<sequence>MMAGAPVAASEVTDFNFALIASQLERDERSAKFKRLQRRGTRSLIFVGLLLVTLHFLVCFAYALFSLIELGAPV</sequence>
<protein>
    <submittedName>
        <fullName evidence="2">Uncharacterized protein</fullName>
    </submittedName>
</protein>
<reference evidence="2 3" key="1">
    <citation type="submission" date="2016-01" db="EMBL/GenBank/DDBJ databases">
        <title>The new phylogeny of the genus Mycobacterium.</title>
        <authorList>
            <person name="Tarcisio F."/>
            <person name="Conor M."/>
            <person name="Antonella G."/>
            <person name="Elisabetta G."/>
            <person name="Giulia F.S."/>
            <person name="Sara T."/>
            <person name="Anna F."/>
            <person name="Clotilde B."/>
            <person name="Roberto B."/>
            <person name="Veronica D.S."/>
            <person name="Fabio R."/>
            <person name="Monica P."/>
            <person name="Olivier J."/>
            <person name="Enrico T."/>
            <person name="Nicola S."/>
        </authorList>
    </citation>
    <scope>NUCLEOTIDE SEQUENCE [LARGE SCALE GENOMIC DNA]</scope>
    <source>
        <strain evidence="2 3">DSM 45731</strain>
    </source>
</reference>
<comment type="caution">
    <text evidence="2">The sequence shown here is derived from an EMBL/GenBank/DDBJ whole genome shotgun (WGS) entry which is preliminary data.</text>
</comment>
<dbReference type="AlphaFoldDB" id="A0A1X1UM54"/>
<accession>A0A1X1UM54</accession>
<evidence type="ECO:0000313" key="2">
    <source>
        <dbReference type="EMBL" id="ORV57926.1"/>
    </source>
</evidence>
<keyword evidence="1" id="KW-0812">Transmembrane</keyword>
<evidence type="ECO:0000313" key="3">
    <source>
        <dbReference type="Proteomes" id="UP000194000"/>
    </source>
</evidence>
<dbReference type="Proteomes" id="UP000194000">
    <property type="component" value="Unassembled WGS sequence"/>
</dbReference>
<evidence type="ECO:0000256" key="1">
    <source>
        <dbReference type="SAM" id="Phobius"/>
    </source>
</evidence>
<dbReference type="OrthoDB" id="4727831at2"/>
<organism evidence="2 3">
    <name type="scientific">Mycobacterium fragae</name>
    <dbReference type="NCBI Taxonomy" id="1260918"/>
    <lineage>
        <taxon>Bacteria</taxon>
        <taxon>Bacillati</taxon>
        <taxon>Actinomycetota</taxon>
        <taxon>Actinomycetes</taxon>
        <taxon>Mycobacteriales</taxon>
        <taxon>Mycobacteriaceae</taxon>
        <taxon>Mycobacterium</taxon>
    </lineage>
</organism>
<dbReference type="EMBL" id="LQOW01000028">
    <property type="protein sequence ID" value="ORV57926.1"/>
    <property type="molecule type" value="Genomic_DNA"/>
</dbReference>
<keyword evidence="3" id="KW-1185">Reference proteome</keyword>
<gene>
    <name evidence="2" type="ORF">AWC06_21595</name>
</gene>
<name>A0A1X1UM54_9MYCO</name>
<proteinExistence type="predicted"/>